<dbReference type="EMBL" id="LKCN02000007">
    <property type="protein sequence ID" value="RCI12150.1"/>
    <property type="molecule type" value="Genomic_DNA"/>
</dbReference>
<evidence type="ECO:0000313" key="2">
    <source>
        <dbReference type="Proteomes" id="UP000253664"/>
    </source>
</evidence>
<protein>
    <submittedName>
        <fullName evidence="1">Uncharacterized protein</fullName>
    </submittedName>
</protein>
<reference evidence="1 2" key="1">
    <citation type="journal article" date="2015" name="BMC Genomics">
        <title>Insights from the genome of Ophiocordyceps polyrhachis-furcata to pathogenicity and host specificity in insect fungi.</title>
        <authorList>
            <person name="Wichadakul D."/>
            <person name="Kobmoo N."/>
            <person name="Ingsriswang S."/>
            <person name="Tangphatsornruang S."/>
            <person name="Chantasingh D."/>
            <person name="Luangsa-ard J.J."/>
            <person name="Eurwilaichitr L."/>
        </authorList>
    </citation>
    <scope>NUCLEOTIDE SEQUENCE [LARGE SCALE GENOMIC DNA]</scope>
    <source>
        <strain evidence="1 2">BCC 54312</strain>
    </source>
</reference>
<keyword evidence="2" id="KW-1185">Reference proteome</keyword>
<gene>
    <name evidence="1" type="ORF">L249_0960</name>
</gene>
<proteinExistence type="predicted"/>
<comment type="caution">
    <text evidence="1">The sequence shown here is derived from an EMBL/GenBank/DDBJ whole genome shotgun (WGS) entry which is preliminary data.</text>
</comment>
<dbReference type="Proteomes" id="UP000253664">
    <property type="component" value="Unassembled WGS sequence"/>
</dbReference>
<accession>A0A367LCJ8</accession>
<name>A0A367LCJ8_9HYPO</name>
<dbReference type="AlphaFoldDB" id="A0A367LCJ8"/>
<dbReference type="OrthoDB" id="4510061at2759"/>
<evidence type="ECO:0000313" key="1">
    <source>
        <dbReference type="EMBL" id="RCI12150.1"/>
    </source>
</evidence>
<sequence length="186" mass="21140">MSIKERNAVNECRTARVAEILADFRTLQLYIVSAPDEPQNAADSQTAGWTALRQSAVDGHHILDCVADTSVPVTQGGELEQNKAELKQVHLDAFSRRHQGQKIYLRQCAAMQWLENRDLLLQGRRPYPAIQPRLHACDLQLHAELAAISDEYVYGQLAASDRSRGRWTVEDPSLRSVQRWLRVRQQ</sequence>
<organism evidence="1 2">
    <name type="scientific">Ophiocordyceps polyrhachis-furcata BCC 54312</name>
    <dbReference type="NCBI Taxonomy" id="1330021"/>
    <lineage>
        <taxon>Eukaryota</taxon>
        <taxon>Fungi</taxon>
        <taxon>Dikarya</taxon>
        <taxon>Ascomycota</taxon>
        <taxon>Pezizomycotina</taxon>
        <taxon>Sordariomycetes</taxon>
        <taxon>Hypocreomycetidae</taxon>
        <taxon>Hypocreales</taxon>
        <taxon>Ophiocordycipitaceae</taxon>
        <taxon>Ophiocordyceps</taxon>
    </lineage>
</organism>